<protein>
    <recommendedName>
        <fullName evidence="1">VOC domain-containing protein</fullName>
    </recommendedName>
</protein>
<sequence>MEIPEILGTLESALYTDDLDAAEAFYGGTLGLPVIRRQEGRHVFFALGASILLVFDPQATSIPPAPDARLPVPPHGATGPGHFCFSVAAETLDAWRAHLEAASVEIEADFRWPNGARSIYIRDPAGNSVEFAEPGLWF</sequence>
<keyword evidence="3" id="KW-1185">Reference proteome</keyword>
<dbReference type="AlphaFoldDB" id="A0A2R8B708"/>
<dbReference type="InterPro" id="IPR050383">
    <property type="entry name" value="GlyoxalaseI/FosfomycinResist"/>
</dbReference>
<organism evidence="2 3">
    <name type="scientific">Albidovulum aquaemixtae</name>
    <dbReference type="NCBI Taxonomy" id="1542388"/>
    <lineage>
        <taxon>Bacteria</taxon>
        <taxon>Pseudomonadati</taxon>
        <taxon>Pseudomonadota</taxon>
        <taxon>Alphaproteobacteria</taxon>
        <taxon>Rhodobacterales</taxon>
        <taxon>Paracoccaceae</taxon>
        <taxon>Albidovulum</taxon>
    </lineage>
</organism>
<evidence type="ECO:0000313" key="2">
    <source>
        <dbReference type="EMBL" id="SPH18364.1"/>
    </source>
</evidence>
<dbReference type="PROSITE" id="PS51819">
    <property type="entry name" value="VOC"/>
    <property type="match status" value="1"/>
</dbReference>
<dbReference type="SUPFAM" id="SSF54593">
    <property type="entry name" value="Glyoxalase/Bleomycin resistance protein/Dihydroxybiphenyl dioxygenase"/>
    <property type="match status" value="1"/>
</dbReference>
<dbReference type="Pfam" id="PF00903">
    <property type="entry name" value="Glyoxalase"/>
    <property type="match status" value="1"/>
</dbReference>
<proteinExistence type="predicted"/>
<name>A0A2R8B708_9RHOB</name>
<dbReference type="Proteomes" id="UP000244924">
    <property type="component" value="Unassembled WGS sequence"/>
</dbReference>
<accession>A0A2R8B708</accession>
<dbReference type="EMBL" id="OMOQ01000001">
    <property type="protein sequence ID" value="SPH18364.1"/>
    <property type="molecule type" value="Genomic_DNA"/>
</dbReference>
<reference evidence="2 3" key="1">
    <citation type="submission" date="2018-03" db="EMBL/GenBank/DDBJ databases">
        <authorList>
            <person name="Keele B.F."/>
        </authorList>
    </citation>
    <scope>NUCLEOTIDE SEQUENCE [LARGE SCALE GENOMIC DNA]</scope>
    <source>
        <strain evidence="2 3">CECT 8626</strain>
    </source>
</reference>
<dbReference type="Gene3D" id="3.10.180.10">
    <property type="entry name" value="2,3-Dihydroxybiphenyl 1,2-Dioxygenase, domain 1"/>
    <property type="match status" value="1"/>
</dbReference>
<evidence type="ECO:0000259" key="1">
    <source>
        <dbReference type="PROSITE" id="PS51819"/>
    </source>
</evidence>
<dbReference type="InterPro" id="IPR029068">
    <property type="entry name" value="Glyas_Bleomycin-R_OHBP_Dase"/>
</dbReference>
<dbReference type="InterPro" id="IPR004360">
    <property type="entry name" value="Glyas_Fos-R_dOase_dom"/>
</dbReference>
<dbReference type="PANTHER" id="PTHR21366">
    <property type="entry name" value="GLYOXALASE FAMILY PROTEIN"/>
    <property type="match status" value="1"/>
</dbReference>
<gene>
    <name evidence="2" type="ORF">DEA8626_01902</name>
</gene>
<dbReference type="InterPro" id="IPR037523">
    <property type="entry name" value="VOC_core"/>
</dbReference>
<evidence type="ECO:0000313" key="3">
    <source>
        <dbReference type="Proteomes" id="UP000244924"/>
    </source>
</evidence>
<feature type="domain" description="VOC" evidence="1">
    <location>
        <begin position="6"/>
        <end position="134"/>
    </location>
</feature>
<dbReference type="PANTHER" id="PTHR21366:SF22">
    <property type="entry name" value="VOC DOMAIN-CONTAINING PROTEIN"/>
    <property type="match status" value="1"/>
</dbReference>